<dbReference type="PROSITE" id="PS00010">
    <property type="entry name" value="ASX_HYDROXYL"/>
    <property type="match status" value="2"/>
</dbReference>
<feature type="domain" description="EGF-like" evidence="8">
    <location>
        <begin position="800"/>
        <end position="835"/>
    </location>
</feature>
<dbReference type="FunFam" id="2.10.25.10:FF:000252">
    <property type="entry name" value="Crumbs homolog 1 (Drosophila)"/>
    <property type="match status" value="1"/>
</dbReference>
<feature type="domain" description="Laminin G" evidence="7">
    <location>
        <begin position="109"/>
        <end position="291"/>
    </location>
</feature>
<feature type="domain" description="EGF-like" evidence="8">
    <location>
        <begin position="932"/>
        <end position="968"/>
    </location>
</feature>
<dbReference type="RefSeq" id="XP_017326717.2">
    <property type="nucleotide sequence ID" value="XM_017471228.3"/>
</dbReference>
<dbReference type="PANTHER" id="PTHR12916:SF14">
    <property type="entry name" value="CRUMBS 1, CELL POLARITY COMPLEX COMPONENT"/>
    <property type="match status" value="1"/>
</dbReference>
<dbReference type="AlphaFoldDB" id="A0A2D0R811"/>
<dbReference type="PROSITE" id="PS50025">
    <property type="entry name" value="LAM_G_DOMAIN"/>
    <property type="match status" value="3"/>
</dbReference>
<dbReference type="FunFam" id="2.10.25.10:FF:000282">
    <property type="entry name" value="Crumbs cell polarity complex component 2"/>
    <property type="match status" value="1"/>
</dbReference>
<evidence type="ECO:0000256" key="6">
    <source>
        <dbReference type="SAM" id="SignalP"/>
    </source>
</evidence>
<dbReference type="InterPro" id="IPR000742">
    <property type="entry name" value="EGF"/>
</dbReference>
<feature type="domain" description="EGF-like" evidence="8">
    <location>
        <begin position="67"/>
        <end position="107"/>
    </location>
</feature>
<dbReference type="PROSITE" id="PS01187">
    <property type="entry name" value="EGF_CA"/>
    <property type="match status" value="1"/>
</dbReference>
<dbReference type="FunFam" id="2.10.25.10:FF:000143">
    <property type="entry name" value="Protein crumbs 1"/>
    <property type="match status" value="1"/>
</dbReference>
<feature type="domain" description="EGF-like" evidence="8">
    <location>
        <begin position="23"/>
        <end position="65"/>
    </location>
</feature>
<feature type="disulfide bond" evidence="5">
    <location>
        <begin position="97"/>
        <end position="106"/>
    </location>
</feature>
<dbReference type="SMART" id="SM00282">
    <property type="entry name" value="LamG"/>
    <property type="match status" value="3"/>
</dbReference>
<evidence type="ECO:0000256" key="3">
    <source>
        <dbReference type="ARBA" id="ARBA00023157"/>
    </source>
</evidence>
<proteinExistence type="predicted"/>
<feature type="disulfide bond" evidence="5">
    <location>
        <begin position="788"/>
        <end position="797"/>
    </location>
</feature>
<reference evidence="10" key="2">
    <citation type="submission" date="2025-08" db="UniProtKB">
        <authorList>
            <consortium name="RefSeq"/>
        </authorList>
    </citation>
    <scope>IDENTIFICATION</scope>
    <source>
        <tissue evidence="10">Blood</tissue>
    </source>
</reference>
<evidence type="ECO:0000256" key="2">
    <source>
        <dbReference type="ARBA" id="ARBA00022737"/>
    </source>
</evidence>
<keyword evidence="4" id="KW-0325">Glycoprotein</keyword>
<dbReference type="GeneID" id="108267236"/>
<name>A0A2D0R811_ICTPU</name>
<dbReference type="SMART" id="SM00181">
    <property type="entry name" value="EGF"/>
    <property type="match status" value="9"/>
</dbReference>
<feature type="disulfide bond" evidence="5">
    <location>
        <begin position="958"/>
        <end position="967"/>
    </location>
</feature>
<keyword evidence="3 5" id="KW-1015">Disulfide bond</keyword>
<feature type="domain" description="Laminin G" evidence="7">
    <location>
        <begin position="336"/>
        <end position="508"/>
    </location>
</feature>
<dbReference type="OrthoDB" id="283575at2759"/>
<feature type="disulfide bond" evidence="5">
    <location>
        <begin position="804"/>
        <end position="814"/>
    </location>
</feature>
<dbReference type="FunFam" id="2.10.25.10:FF:000348">
    <property type="entry name" value="Crumbs 1, cell polarity complex component"/>
    <property type="match status" value="1"/>
</dbReference>
<dbReference type="Proteomes" id="UP000221080">
    <property type="component" value="Chromosome 7"/>
</dbReference>
<dbReference type="PROSITE" id="PS00022">
    <property type="entry name" value="EGF_1"/>
    <property type="match status" value="8"/>
</dbReference>
<feature type="signal peptide" evidence="6">
    <location>
        <begin position="1"/>
        <end position="18"/>
    </location>
</feature>
<feature type="chain" id="PRO_5037780395" evidence="6">
    <location>
        <begin position="19"/>
        <end position="1011"/>
    </location>
</feature>
<dbReference type="STRING" id="7998.ENSIPUP00000017674"/>
<comment type="caution">
    <text evidence="5">Lacks conserved residue(s) required for the propagation of feature annotation.</text>
</comment>
<accession>A0A2D0R811</accession>
<dbReference type="InterPro" id="IPR013032">
    <property type="entry name" value="EGF-like_CS"/>
</dbReference>
<dbReference type="PROSITE" id="PS50026">
    <property type="entry name" value="EGF_3"/>
    <property type="match status" value="9"/>
</dbReference>
<dbReference type="SMART" id="SM00179">
    <property type="entry name" value="EGF_CA"/>
    <property type="match status" value="7"/>
</dbReference>
<keyword evidence="6" id="KW-0732">Signal</keyword>
<sequence>MSGVNILVWIVLLLFADALSPEYFDACKNSPCQNGGVCKRNKGDYTCQCSNSSQNGRLYGGLNCTVVLQGCERHRCQNGGTCSPFLSNSQHRYSCTCPEGFTGKRCEISTTFSFEKSGFLHIKTAIEDTVALLNATLSFRTVQKTATLLRCAVNEYVLTLQLHNGRLRHSMKWGNNSESGLVDLFQDVADGHWHTVQVFLYGSMLGLDLHDPLCTAKTCHKEALVEMDLGSGSGPSSFTLVQSVYIGGTGNGQVNPNSYFLGCMRDVYIQSYPVVPELKARAEQFSLTLGCRESDGCEDNPCRTRGKCVGLGWKKHKCECHRPYEGDICSEEHIAARFGNEDVESYAVFYVDDDPMDTFTVSMFIRTRRLNGLLLLFSNSTSRYLHVWLDGGKVKVQANDFEILQGHDRVNDGHFHLVGVHLERGTLTLSLSARTQALMASRGLMIRPGDTVHVGGLEDRKASLTFSGYFKGCIQDLRLNFNHLQFYPVSTMLASYRLKTMVQVTQGCTGDNYCRMNPCLNGGVCYSMWDDFTCSCPPNTAGRRCEELKWCELSPCPVTAGCLTHTQGFDCVTNITLREGNPIIVFRGNAKIRRPLRSVSLTFCTRRRDATLLHASRESDFITVSLKDGRLVLKIQSGSNVSLRVQSRRAVVNDGRWHSVVLSMNNSSTPTSRWSMVLDERRDQTSISTTSSGDLDFLREDTDILLGGWELNSGANLDGCLGSVEIGGLVLPFYAETELRMPRPQEEKFLKTSGMLNLGCWSADICNPNPCHNGGQCEDLFDLFKCRCPADWHGQICEVRTDACISNPCLHGSCVVVSEGYKCVCESGYVGQRCENKEDVCVGHKCRNGGTCLRGIKKYACLCPRNTTGALCQERMPEMPWYIDRLPSPKLPVSICGNDEWTYSCFNGGNCSMFEGKCDCLPGFTGRWCELELDECASGPCLNGGYCRNLINRFHCVCEISFAGERCQIDISDFYLYGFLLMWQNIFQLLSYLILRMDDEPEIEWNAANDE</sequence>
<keyword evidence="2" id="KW-0677">Repeat</keyword>
<gene>
    <name evidence="10" type="primary">LOC108267236</name>
</gene>
<dbReference type="FunFam" id="2.10.25.10:FF:000279">
    <property type="entry name" value="Neurogenic locus notch 1"/>
    <property type="match status" value="1"/>
</dbReference>
<evidence type="ECO:0000313" key="10">
    <source>
        <dbReference type="RefSeq" id="XP_017326717.2"/>
    </source>
</evidence>
<dbReference type="Pfam" id="PF02210">
    <property type="entry name" value="Laminin_G_2"/>
    <property type="match status" value="3"/>
</dbReference>
<keyword evidence="9" id="KW-1185">Reference proteome</keyword>
<dbReference type="InterPro" id="IPR001791">
    <property type="entry name" value="Laminin_G"/>
</dbReference>
<dbReference type="SUPFAM" id="SSF49899">
    <property type="entry name" value="Concanavalin A-like lectins/glucanases"/>
    <property type="match status" value="3"/>
</dbReference>
<dbReference type="Gene3D" id="2.60.120.200">
    <property type="match status" value="3"/>
</dbReference>
<feature type="disulfide bond" evidence="5">
    <location>
        <begin position="825"/>
        <end position="834"/>
    </location>
</feature>
<dbReference type="InterPro" id="IPR001881">
    <property type="entry name" value="EGF-like_Ca-bd_dom"/>
</dbReference>
<dbReference type="PROSITE" id="PS01186">
    <property type="entry name" value="EGF_2"/>
    <property type="match status" value="4"/>
</dbReference>
<evidence type="ECO:0000256" key="4">
    <source>
        <dbReference type="ARBA" id="ARBA00023180"/>
    </source>
</evidence>
<evidence type="ECO:0000259" key="7">
    <source>
        <dbReference type="PROSITE" id="PS50025"/>
    </source>
</evidence>
<organism evidence="9 10">
    <name type="scientific">Ictalurus punctatus</name>
    <name type="common">Channel catfish</name>
    <name type="synonym">Silurus punctatus</name>
    <dbReference type="NCBI Taxonomy" id="7998"/>
    <lineage>
        <taxon>Eukaryota</taxon>
        <taxon>Metazoa</taxon>
        <taxon>Chordata</taxon>
        <taxon>Craniata</taxon>
        <taxon>Vertebrata</taxon>
        <taxon>Euteleostomi</taxon>
        <taxon>Actinopterygii</taxon>
        <taxon>Neopterygii</taxon>
        <taxon>Teleostei</taxon>
        <taxon>Ostariophysi</taxon>
        <taxon>Siluriformes</taxon>
        <taxon>Ictaluridae</taxon>
        <taxon>Ictalurus</taxon>
    </lineage>
</organism>
<dbReference type="CDD" id="cd00054">
    <property type="entry name" value="EGF_CA"/>
    <property type="match status" value="6"/>
</dbReference>
<keyword evidence="1 5" id="KW-0245">EGF-like domain</keyword>
<dbReference type="GO" id="GO:0005509">
    <property type="term" value="F:calcium ion binding"/>
    <property type="evidence" value="ECO:0007669"/>
    <property type="project" value="InterPro"/>
</dbReference>
<feature type="disulfide bond" evidence="5">
    <location>
        <begin position="536"/>
        <end position="545"/>
    </location>
</feature>
<feature type="disulfide bond" evidence="5">
    <location>
        <begin position="320"/>
        <end position="329"/>
    </location>
</feature>
<feature type="disulfide bond" evidence="5">
    <location>
        <begin position="863"/>
        <end position="872"/>
    </location>
</feature>
<evidence type="ECO:0000259" key="8">
    <source>
        <dbReference type="PROSITE" id="PS50026"/>
    </source>
</evidence>
<feature type="domain" description="EGF-like" evidence="8">
    <location>
        <begin position="510"/>
        <end position="546"/>
    </location>
</feature>
<feature type="disulfide bond" evidence="5">
    <location>
        <begin position="920"/>
        <end position="929"/>
    </location>
</feature>
<evidence type="ECO:0000313" key="9">
    <source>
        <dbReference type="Proteomes" id="UP000221080"/>
    </source>
</evidence>
<dbReference type="InterPro" id="IPR000152">
    <property type="entry name" value="EGF-type_Asp/Asn_hydroxyl_site"/>
</dbReference>
<dbReference type="FunFam" id="2.10.25.10:FF:000007">
    <property type="entry name" value="Delta-like protein"/>
    <property type="match status" value="1"/>
</dbReference>
<evidence type="ECO:0000256" key="1">
    <source>
        <dbReference type="ARBA" id="ARBA00022536"/>
    </source>
</evidence>
<feature type="domain" description="EGF-like" evidence="8">
    <location>
        <begin position="762"/>
        <end position="798"/>
    </location>
</feature>
<dbReference type="PANTHER" id="PTHR12916">
    <property type="entry name" value="CYTOCHROME C OXIDASE POLYPEPTIDE VIC-2"/>
    <property type="match status" value="1"/>
</dbReference>
<feature type="domain" description="EGF-like" evidence="8">
    <location>
        <begin position="892"/>
        <end position="930"/>
    </location>
</feature>
<feature type="domain" description="EGF-like" evidence="8">
    <location>
        <begin position="293"/>
        <end position="330"/>
    </location>
</feature>
<feature type="domain" description="EGF-like" evidence="8">
    <location>
        <begin position="837"/>
        <end position="873"/>
    </location>
</feature>
<evidence type="ECO:0000256" key="5">
    <source>
        <dbReference type="PROSITE-ProRule" id="PRU00076"/>
    </source>
</evidence>
<dbReference type="CDD" id="cd00110">
    <property type="entry name" value="LamG"/>
    <property type="match status" value="3"/>
</dbReference>
<dbReference type="KEGG" id="ipu:108267236"/>
<protein>
    <submittedName>
        <fullName evidence="10">Protein crumbs homolog 1</fullName>
    </submittedName>
</protein>
<feature type="domain" description="Laminin G" evidence="7">
    <location>
        <begin position="573"/>
        <end position="760"/>
    </location>
</feature>
<dbReference type="Gene3D" id="2.10.25.10">
    <property type="entry name" value="Laminin"/>
    <property type="match status" value="9"/>
</dbReference>
<dbReference type="InterPro" id="IPR018097">
    <property type="entry name" value="EGF_Ca-bd_CS"/>
</dbReference>
<dbReference type="Pfam" id="PF12661">
    <property type="entry name" value="hEGF"/>
    <property type="match status" value="1"/>
</dbReference>
<reference evidence="9" key="1">
    <citation type="journal article" date="2016" name="Nat. Commun.">
        <title>The channel catfish genome sequence provides insights into the evolution of scale formation in teleosts.</title>
        <authorList>
            <person name="Liu Z."/>
            <person name="Liu S."/>
            <person name="Yao J."/>
            <person name="Bao L."/>
            <person name="Zhang J."/>
            <person name="Li Y."/>
            <person name="Jiang C."/>
            <person name="Sun L."/>
            <person name="Wang R."/>
            <person name="Zhang Y."/>
            <person name="Zhou T."/>
            <person name="Zeng Q."/>
            <person name="Fu Q."/>
            <person name="Gao S."/>
            <person name="Li N."/>
            <person name="Koren S."/>
            <person name="Jiang Y."/>
            <person name="Zimin A."/>
            <person name="Xu P."/>
            <person name="Phillippy A.M."/>
            <person name="Geng X."/>
            <person name="Song L."/>
            <person name="Sun F."/>
            <person name="Li C."/>
            <person name="Wang X."/>
            <person name="Chen A."/>
            <person name="Jin Y."/>
            <person name="Yuan Z."/>
            <person name="Yang Y."/>
            <person name="Tan S."/>
            <person name="Peatman E."/>
            <person name="Lu J."/>
            <person name="Qin Z."/>
            <person name="Dunham R."/>
            <person name="Li Z."/>
            <person name="Sonstegard T."/>
            <person name="Feng J."/>
            <person name="Danzmann R.G."/>
            <person name="Schroeder S."/>
            <person name="Scheffler B."/>
            <person name="Duke M.V."/>
            <person name="Ballard L."/>
            <person name="Kucuktas H."/>
            <person name="Kaltenboeck L."/>
            <person name="Liu H."/>
            <person name="Armbruster J."/>
            <person name="Xie Y."/>
            <person name="Kirby M.L."/>
            <person name="Tian Y."/>
            <person name="Flanagan M.E."/>
            <person name="Mu W."/>
            <person name="Waldbieser G.C."/>
        </authorList>
    </citation>
    <scope>NUCLEOTIDE SEQUENCE [LARGE SCALE GENOMIC DNA]</scope>
    <source>
        <strain evidence="9">SDA103</strain>
    </source>
</reference>
<dbReference type="InterPro" id="IPR013320">
    <property type="entry name" value="ConA-like_dom_sf"/>
</dbReference>
<dbReference type="SUPFAM" id="SSF57196">
    <property type="entry name" value="EGF/Laminin"/>
    <property type="match status" value="8"/>
</dbReference>
<dbReference type="Pfam" id="PF00008">
    <property type="entry name" value="EGF"/>
    <property type="match status" value="5"/>
</dbReference>